<proteinExistence type="predicted"/>
<gene>
    <name evidence="2" type="ORF">OTU49_009587</name>
</gene>
<feature type="compositionally biased region" description="Basic and acidic residues" evidence="1">
    <location>
        <begin position="89"/>
        <end position="114"/>
    </location>
</feature>
<sequence>MGSLSDSDPDFWDLGEDGGGKTSRKKRGRLKKSKGFPEFPINLPDNVNKENNDILPNINAKEEANVPEYMNRKDQQKEENVEFIGKQSIIHENKNEHDKEGNDNERENEEHTNEESENGNEAEENTEEKEREEGSGSSSESSSKRTSLLSGSDLPNDSPKNAASTDESPKSSKGSASDSKWIVEEYLLPPQQKLKLALYRGRKLLAIKEADGAVREFIRAQALARIVHGDQHWRFCRCKVFLAQAYLYLKEYAPQGEAQAREALDIITSHLSTDLAPAKKPQVHHTLLWGYLVSGEARIKLEQFAGAQEALSLALYHTRIYSRMVSRRKKKLTPSLTMDRALDLQVKVLCAQATLYTKRRKYIKAREKLELSIKTIESGGTGVDDPGLVGPLQQLGQLLLNHSQTDQDSETGLECLTRAVHITQVSNRPGSVAECEARGLLVEHQLRLQRIDTKEALRELHKLGLLYSRLHGEHSPKTLAIHSLTVQVLVQEEAYEEAIQQLKIRLKHCRDAYGDYSSQVCGVLRQLYRVHSLNGDPSAAASTLDQCLHVETLIYGSSSRRAQASHLRLQEMIQKLPLSMRMKMYRKHPELQNKPRFRNM</sequence>
<dbReference type="InterPro" id="IPR042621">
    <property type="entry name" value="TTC23/TTC23L"/>
</dbReference>
<dbReference type="EMBL" id="JARKIK010000075">
    <property type="protein sequence ID" value="KAK8727501.1"/>
    <property type="molecule type" value="Genomic_DNA"/>
</dbReference>
<feature type="compositionally biased region" description="Low complexity" evidence="1">
    <location>
        <begin position="135"/>
        <end position="152"/>
    </location>
</feature>
<dbReference type="AlphaFoldDB" id="A0AAW0WJU3"/>
<organism evidence="2 3">
    <name type="scientific">Cherax quadricarinatus</name>
    <name type="common">Australian red claw crayfish</name>
    <dbReference type="NCBI Taxonomy" id="27406"/>
    <lineage>
        <taxon>Eukaryota</taxon>
        <taxon>Metazoa</taxon>
        <taxon>Ecdysozoa</taxon>
        <taxon>Arthropoda</taxon>
        <taxon>Crustacea</taxon>
        <taxon>Multicrustacea</taxon>
        <taxon>Malacostraca</taxon>
        <taxon>Eumalacostraca</taxon>
        <taxon>Eucarida</taxon>
        <taxon>Decapoda</taxon>
        <taxon>Pleocyemata</taxon>
        <taxon>Astacidea</taxon>
        <taxon>Parastacoidea</taxon>
        <taxon>Parastacidae</taxon>
        <taxon>Cherax</taxon>
    </lineage>
</organism>
<evidence type="ECO:0000313" key="2">
    <source>
        <dbReference type="EMBL" id="KAK8727501.1"/>
    </source>
</evidence>
<name>A0AAW0WJU3_CHEQU</name>
<dbReference type="PANTHER" id="PTHR14485:SF2">
    <property type="entry name" value="FUNGAL STAND N-TERMINAL GOODBYE DOMAIN-CONTAINING PROTEIN"/>
    <property type="match status" value="1"/>
</dbReference>
<feature type="compositionally biased region" description="Basic residues" evidence="1">
    <location>
        <begin position="22"/>
        <end position="34"/>
    </location>
</feature>
<dbReference type="Gene3D" id="1.25.40.10">
    <property type="entry name" value="Tetratricopeptide repeat domain"/>
    <property type="match status" value="2"/>
</dbReference>
<feature type="compositionally biased region" description="Acidic residues" evidence="1">
    <location>
        <begin position="115"/>
        <end position="127"/>
    </location>
</feature>
<accession>A0AAW0WJU3</accession>
<feature type="compositionally biased region" description="Basic and acidic residues" evidence="1">
    <location>
        <begin position="60"/>
        <end position="80"/>
    </location>
</feature>
<evidence type="ECO:0000256" key="1">
    <source>
        <dbReference type="SAM" id="MobiDB-lite"/>
    </source>
</evidence>
<reference evidence="2 3" key="1">
    <citation type="journal article" date="2024" name="BMC Genomics">
        <title>Genome assembly of redclaw crayfish (Cherax quadricarinatus) provides insights into its immune adaptation and hypoxia tolerance.</title>
        <authorList>
            <person name="Liu Z."/>
            <person name="Zheng J."/>
            <person name="Li H."/>
            <person name="Fang K."/>
            <person name="Wang S."/>
            <person name="He J."/>
            <person name="Zhou D."/>
            <person name="Weng S."/>
            <person name="Chi M."/>
            <person name="Gu Z."/>
            <person name="He J."/>
            <person name="Li F."/>
            <person name="Wang M."/>
        </authorList>
    </citation>
    <scope>NUCLEOTIDE SEQUENCE [LARGE SCALE GENOMIC DNA]</scope>
    <source>
        <strain evidence="2">ZL_2023a</strain>
    </source>
</reference>
<evidence type="ECO:0000313" key="3">
    <source>
        <dbReference type="Proteomes" id="UP001445076"/>
    </source>
</evidence>
<feature type="region of interest" description="Disordered" evidence="1">
    <location>
        <begin position="1"/>
        <end position="176"/>
    </location>
</feature>
<keyword evidence="3" id="KW-1185">Reference proteome</keyword>
<dbReference type="SUPFAM" id="SSF48452">
    <property type="entry name" value="TPR-like"/>
    <property type="match status" value="1"/>
</dbReference>
<comment type="caution">
    <text evidence="2">The sequence shown here is derived from an EMBL/GenBank/DDBJ whole genome shotgun (WGS) entry which is preliminary data.</text>
</comment>
<feature type="compositionally biased region" description="Acidic residues" evidence="1">
    <location>
        <begin position="7"/>
        <end position="16"/>
    </location>
</feature>
<dbReference type="Proteomes" id="UP001445076">
    <property type="component" value="Unassembled WGS sequence"/>
</dbReference>
<protein>
    <submittedName>
        <fullName evidence="2">Uncharacterized protein</fullName>
    </submittedName>
</protein>
<dbReference type="InterPro" id="IPR011990">
    <property type="entry name" value="TPR-like_helical_dom_sf"/>
</dbReference>
<dbReference type="PANTHER" id="PTHR14485">
    <property type="entry name" value="TETRATRICOPEPTIDE REPEAT PROTEIN 23"/>
    <property type="match status" value="1"/>
</dbReference>
<feature type="compositionally biased region" description="Polar residues" evidence="1">
    <location>
        <begin position="153"/>
        <end position="166"/>
    </location>
</feature>